<protein>
    <submittedName>
        <fullName evidence="1">Uncharacterized protein</fullName>
    </submittedName>
</protein>
<dbReference type="AlphaFoldDB" id="A0A4V3BSX6"/>
<dbReference type="Proteomes" id="UP000295493">
    <property type="component" value="Unassembled WGS sequence"/>
</dbReference>
<dbReference type="EMBL" id="SNWD01000008">
    <property type="protein sequence ID" value="TDN81138.1"/>
    <property type="molecule type" value="Genomic_DNA"/>
</dbReference>
<reference evidence="1 2" key="1">
    <citation type="submission" date="2019-03" db="EMBL/GenBank/DDBJ databases">
        <title>Genomic Encyclopedia of Type Strains, Phase IV (KMG-IV): sequencing the most valuable type-strain genomes for metagenomic binning, comparative biology and taxonomic classification.</title>
        <authorList>
            <person name="Goeker M."/>
        </authorList>
    </citation>
    <scope>NUCLEOTIDE SEQUENCE [LARGE SCALE GENOMIC DNA]</scope>
    <source>
        <strain evidence="1 2">DSM 25059</strain>
    </source>
</reference>
<evidence type="ECO:0000313" key="2">
    <source>
        <dbReference type="Proteomes" id="UP000295493"/>
    </source>
</evidence>
<proteinExistence type="predicted"/>
<gene>
    <name evidence="1" type="ORF">EV664_10880</name>
</gene>
<keyword evidence="2" id="KW-1185">Reference proteome</keyword>
<accession>A0A4V3BSX6</accession>
<name>A0A4V3BSX6_9SPHN</name>
<evidence type="ECO:0000313" key="1">
    <source>
        <dbReference type="EMBL" id="TDN81138.1"/>
    </source>
</evidence>
<comment type="caution">
    <text evidence="1">The sequence shown here is derived from an EMBL/GenBank/DDBJ whole genome shotgun (WGS) entry which is preliminary data.</text>
</comment>
<organism evidence="1 2">
    <name type="scientific">Stakelama pacifica</name>
    <dbReference type="NCBI Taxonomy" id="517720"/>
    <lineage>
        <taxon>Bacteria</taxon>
        <taxon>Pseudomonadati</taxon>
        <taxon>Pseudomonadota</taxon>
        <taxon>Alphaproteobacteria</taxon>
        <taxon>Sphingomonadales</taxon>
        <taxon>Sphingomonadaceae</taxon>
        <taxon>Stakelama</taxon>
    </lineage>
</organism>
<sequence length="110" mass="12145">MSQSSPPDCATGHPEATDRLISVLHNAIAEELRHARLMIEELAALLITDEHFVMRYVDKLQTFDLLAQYAEENAAILERLANGLPSQEAIAPVRLSVVQDRLRAALAQGN</sequence>
<dbReference type="RefSeq" id="WP_229668246.1">
    <property type="nucleotide sequence ID" value="NZ_BMLU01000008.1"/>
</dbReference>